<comment type="caution">
    <text evidence="1">The sequence shown here is derived from an EMBL/GenBank/DDBJ whole genome shotgun (WGS) entry which is preliminary data.</text>
</comment>
<gene>
    <name evidence="1" type="ORF">CHQ83_07725</name>
</gene>
<sequence>MGLILRMWNKAKPAPEYQIGWNDKELAAQSLQKIIDWGFDKIILAHGNLITQNAKQIATQAWRKPLNKLKNDNRYR</sequence>
<evidence type="ECO:0000313" key="2">
    <source>
        <dbReference type="Proteomes" id="UP000774689"/>
    </source>
</evidence>
<evidence type="ECO:0000313" key="1">
    <source>
        <dbReference type="EMBL" id="NIY57092.1"/>
    </source>
</evidence>
<dbReference type="Proteomes" id="UP000774689">
    <property type="component" value="Unassembled WGS sequence"/>
</dbReference>
<reference evidence="1" key="1">
    <citation type="journal article" date="2020" name="Int. J. Syst. Evol. Microbiol.">
        <title>Reclassification of Francisella noatunensis subsp. orientalis Ottem et al. 2009 as Francisella orientalis sp. nov., Francisella noatunensis subsp. chilensis subsp. nov. and emended description of Francisella noatunensis.</title>
        <authorList>
            <person name="Ramirez-Paredes J.G."/>
            <person name="Larsson P."/>
            <person name="Thompson K.D."/>
            <person name="Penman D.J."/>
            <person name="Busse H.J."/>
            <person name="Ohrman C."/>
            <person name="Sjodin A."/>
            <person name="Soto E."/>
            <person name="Richards R.H."/>
            <person name="Adams A."/>
            <person name="Colquhoun D.J."/>
        </authorList>
    </citation>
    <scope>NUCLEOTIDE SEQUENCE</scope>
    <source>
        <strain evidence="1">LADL-07285A</strain>
    </source>
</reference>
<dbReference type="AlphaFoldDB" id="A0AAP7FV63"/>
<organism evidence="1 2">
    <name type="scientific">Francisella orientalis</name>
    <dbReference type="NCBI Taxonomy" id="299583"/>
    <lineage>
        <taxon>Bacteria</taxon>
        <taxon>Pseudomonadati</taxon>
        <taxon>Pseudomonadota</taxon>
        <taxon>Gammaproteobacteria</taxon>
        <taxon>Thiotrichales</taxon>
        <taxon>Francisellaceae</taxon>
        <taxon>Francisella</taxon>
    </lineage>
</organism>
<dbReference type="RefSeq" id="WP_041257377.1">
    <property type="nucleotide sequence ID" value="NZ_CP011923.2"/>
</dbReference>
<dbReference type="GeneID" id="45432994"/>
<name>A0AAP7FV63_9GAMM</name>
<dbReference type="SUPFAM" id="SSF56281">
    <property type="entry name" value="Metallo-hydrolase/oxidoreductase"/>
    <property type="match status" value="1"/>
</dbReference>
<accession>A0AAP7FV63</accession>
<proteinExistence type="predicted"/>
<protein>
    <submittedName>
        <fullName evidence="1">Uncharacterized protein</fullName>
    </submittedName>
</protein>
<dbReference type="InterPro" id="IPR036866">
    <property type="entry name" value="RibonucZ/Hydroxyglut_hydro"/>
</dbReference>
<dbReference type="EMBL" id="QPQM01000020">
    <property type="protein sequence ID" value="NIY57092.1"/>
    <property type="molecule type" value="Genomic_DNA"/>
</dbReference>